<accession>A0A401GDM4</accession>
<organism evidence="1 2">
    <name type="scientific">Sparassis crispa</name>
    <dbReference type="NCBI Taxonomy" id="139825"/>
    <lineage>
        <taxon>Eukaryota</taxon>
        <taxon>Fungi</taxon>
        <taxon>Dikarya</taxon>
        <taxon>Basidiomycota</taxon>
        <taxon>Agaricomycotina</taxon>
        <taxon>Agaricomycetes</taxon>
        <taxon>Polyporales</taxon>
        <taxon>Sparassidaceae</taxon>
        <taxon>Sparassis</taxon>
    </lineage>
</organism>
<evidence type="ECO:0000313" key="1">
    <source>
        <dbReference type="EMBL" id="GBE80288.1"/>
    </source>
</evidence>
<dbReference type="EMBL" id="BFAD01000003">
    <property type="protein sequence ID" value="GBE80288.1"/>
    <property type="molecule type" value="Genomic_DNA"/>
</dbReference>
<dbReference type="GeneID" id="38777205"/>
<keyword evidence="2" id="KW-1185">Reference proteome</keyword>
<name>A0A401GDM4_9APHY</name>
<dbReference type="Proteomes" id="UP000287166">
    <property type="component" value="Unassembled WGS sequence"/>
</dbReference>
<sequence length="70" mass="7447">MVVRSRISAKQSLGGSRANDYCEWVWDAAVVAQIYGAREGTCKPNLGFPVMGSGLGLRGVLARSMMSGIL</sequence>
<dbReference type="RefSeq" id="XP_027611201.1">
    <property type="nucleotide sequence ID" value="XM_027755400.1"/>
</dbReference>
<protein>
    <submittedName>
        <fullName evidence="1">Uncharacterized protein</fullName>
    </submittedName>
</protein>
<dbReference type="AlphaFoldDB" id="A0A401GDM4"/>
<comment type="caution">
    <text evidence="1">The sequence shown here is derived from an EMBL/GenBank/DDBJ whole genome shotgun (WGS) entry which is preliminary data.</text>
</comment>
<reference evidence="1 2" key="1">
    <citation type="journal article" date="2018" name="Sci. Rep.">
        <title>Genome sequence of the cauliflower mushroom Sparassis crispa (Hanabiratake) and its association with beneficial usage.</title>
        <authorList>
            <person name="Kiyama R."/>
            <person name="Furutani Y."/>
            <person name="Kawaguchi K."/>
            <person name="Nakanishi T."/>
        </authorList>
    </citation>
    <scope>NUCLEOTIDE SEQUENCE [LARGE SCALE GENOMIC DNA]</scope>
</reference>
<proteinExistence type="predicted"/>
<gene>
    <name evidence="1" type="ORF">SCP_0300030</name>
</gene>
<dbReference type="InParanoid" id="A0A401GDM4"/>
<evidence type="ECO:0000313" key="2">
    <source>
        <dbReference type="Proteomes" id="UP000287166"/>
    </source>
</evidence>